<feature type="region of interest" description="Disordered" evidence="1">
    <location>
        <begin position="1"/>
        <end position="23"/>
    </location>
</feature>
<dbReference type="PANTHER" id="PTHR10788">
    <property type="entry name" value="TREHALOSE-6-PHOSPHATE SYNTHASE"/>
    <property type="match status" value="1"/>
</dbReference>
<organism evidence="2 3">
    <name type="scientific">Haloarcula onubensis</name>
    <dbReference type="NCBI Taxonomy" id="2950539"/>
    <lineage>
        <taxon>Archaea</taxon>
        <taxon>Methanobacteriati</taxon>
        <taxon>Methanobacteriota</taxon>
        <taxon>Stenosarchaea group</taxon>
        <taxon>Halobacteria</taxon>
        <taxon>Halobacteriales</taxon>
        <taxon>Haloarculaceae</taxon>
        <taxon>Haloarcula</taxon>
    </lineage>
</organism>
<dbReference type="EMBL" id="JAMQOS010000002">
    <property type="protein sequence ID" value="MDS0282039.1"/>
    <property type="molecule type" value="Genomic_DNA"/>
</dbReference>
<dbReference type="PANTHER" id="PTHR10788:SF106">
    <property type="entry name" value="BCDNA.GH08860"/>
    <property type="match status" value="1"/>
</dbReference>
<keyword evidence="3" id="KW-1185">Reference proteome</keyword>
<dbReference type="Pfam" id="PF00982">
    <property type="entry name" value="Glyco_transf_20"/>
    <property type="match status" value="1"/>
</dbReference>
<proteinExistence type="predicted"/>
<reference evidence="2 3" key="1">
    <citation type="submission" date="2022-06" db="EMBL/GenBank/DDBJ databases">
        <title>Halomicroarcula sp. a new haloarchaeum isolate from saline soil.</title>
        <authorList>
            <person name="Strakova D."/>
            <person name="Galisteo C."/>
            <person name="Sanchez-Porro C."/>
            <person name="Ventosa A."/>
        </authorList>
    </citation>
    <scope>NUCLEOTIDE SEQUENCE [LARGE SCALE GENOMIC DNA]</scope>
    <source>
        <strain evidence="2 3">S3CR25-11</strain>
    </source>
</reference>
<dbReference type="RefSeq" id="WP_310899872.1">
    <property type="nucleotide sequence ID" value="NZ_JAMQOS010000002.1"/>
</dbReference>
<comment type="caution">
    <text evidence="2">The sequence shown here is derived from an EMBL/GenBank/DDBJ whole genome shotgun (WGS) entry which is preliminary data.</text>
</comment>
<dbReference type="Gene3D" id="3.40.50.2000">
    <property type="entry name" value="Glycogen Phosphorylase B"/>
    <property type="match status" value="2"/>
</dbReference>
<feature type="compositionally biased region" description="Acidic residues" evidence="1">
    <location>
        <begin position="9"/>
        <end position="18"/>
    </location>
</feature>
<evidence type="ECO:0000313" key="2">
    <source>
        <dbReference type="EMBL" id="MDS0282039.1"/>
    </source>
</evidence>
<dbReference type="SUPFAM" id="SSF53756">
    <property type="entry name" value="UDP-Glycosyltransferase/glycogen phosphorylase"/>
    <property type="match status" value="1"/>
</dbReference>
<gene>
    <name evidence="2" type="ORF">NDI86_07870</name>
</gene>
<dbReference type="CDD" id="cd03788">
    <property type="entry name" value="GT20_TPS"/>
    <property type="match status" value="1"/>
</dbReference>
<protein>
    <submittedName>
        <fullName evidence="2">Trehalose-6-phosphate synthase</fullName>
    </submittedName>
</protein>
<name>A0ABU2FMR4_9EURY</name>
<accession>A0ABU2FMR4</accession>
<dbReference type="Proteomes" id="UP001268864">
    <property type="component" value="Unassembled WGS sequence"/>
</dbReference>
<evidence type="ECO:0000256" key="1">
    <source>
        <dbReference type="SAM" id="MobiDB-lite"/>
    </source>
</evidence>
<sequence length="516" mass="57500">MSNSKSADADDGETEVETPTDWGKVIGDGGLVVVSNRQPYSHTYDGDDITVEVHAGGLTAGLDPVMQSVGGTWIAWGDGDADREVVDEDDCVPAPPDDPGYTLCRVWLDEEEVDDYYYGFSNQVLWPICHSALTNVTEWESYWERYKSVNERFVDRVEEHAESGDIVWFQDYHFALAPAIARERVDEDTVLMQFWHIPWPAWDTFRGCPHGEAIIEGLLGNDLLVFHVPRYRDNFLDCVEAALGDATVDHEAGTVTYDGHTTQVTEFPMGVQVDEIAQRAATDEADEFWADFTESYNVADTVAVGVDRLDYSKGIPERLRALEQFWERNPEWQGKLTYVEKGSETRSQIDAYQDIQDRIEAGVERVNDRFGTDDWTPVLSFEEYISKEALASLYRHSDLALISPIRDGMNLVAQEYVAAQIDDDGVLVLSDQAGAGRLLDAAVMVKPQNTGAFADAIEAAVTMPESERRARMHRLREQVSENDLATWTGLNLRAAVALRDGEGSVTEPGVPTGGQP</sequence>
<dbReference type="InterPro" id="IPR001830">
    <property type="entry name" value="Glyco_trans_20"/>
</dbReference>
<evidence type="ECO:0000313" key="3">
    <source>
        <dbReference type="Proteomes" id="UP001268864"/>
    </source>
</evidence>